<sequence length="1046" mass="117249">MSKLTTLRPVSFHLRNFNKYPKLDLVASKRGNLTLVGENAVGKTTLANCFFPMLIDGSIATPSFNPAKGTDRLDKTGSARNSSRESRNFDSMLLGWGSGAMKVRTGYSYMVLASATRQIVLGLGAHRTVGERRKPTWWFVASVPVAQAPIQVVTTDAEGHSLEKDAFIAANQRLGQDFKVFTQVEGYRNYAAEHVYGFTRIENLNQLATAYRLLASPILTAGNARFTPIQNALKNAQEGIDRQVIENVAATQRELNQMNGLHERIVRAQDRLNRLKKEIFWRNLNRFKEVVLTPYTATSQQLDQLKQAQTTEQRGLTAAQQTLTQLKPLLEQAESAVGQYVREKAVQEDLKARRKGLKNEISLLTDRLMRYQRLEQQLVQQQQVLAEFTQQQAAITHRQATLRQEQLRPLQAQLAAKTAGMPILLDVMTATDTAELSRALKHYLRKMDRLITQIHEIQTSQQHVNEDVKIVTEMRHDLDGRIDQRVQNPVFGRFREGLHTDNLTVHKAGATKMSDRFNQLEQQRVALIHENPDLKAYLTDDQLLGTLKTAAHTLSDLVTQFAKLQQQLDQLTIQLENAQQQVTATKTVLTTDFADFDVTVAQAQVTQLQAQLEQLILDPQIDDKLAEAQSAVQKYRHQEQKVGTQQTTHQANLASIATQRQTVTQQLDQLGQAGHAGLHDLAPYFPADVILNDLTAALAFTHSHGSELRNHGYSELTDRIGRLIHHNDENGLDRYALDTIFEERGHPAIASAMRQQRAVPLGDLGFRVVAFDLHQAQTLLAADEAAVANALSQSASGNDIAQKTYLGAAIHQIADQYRLITSYNEILAKGTQSDQEIRLKVSLAPVDVDQQVIDEACDAHLTDRPALLAEIQRRLERLANEVAVDNDDAKFMDEAYQLLDIRQWSAFKIWIHRRQSPADDFEEVDDKFVQSGGSGAEKAQAMVLPLLLVPKMILQRSRQADVPHLVMFDEFADKLDPETAKSFARTIDHFGFNFIATMPSGAQNKVLADGVENIAYDVLAPTQKNDGQFHPNVVRPALIWQAKPDD</sequence>
<evidence type="ECO:0000256" key="1">
    <source>
        <dbReference type="ARBA" id="ARBA00022553"/>
    </source>
</evidence>
<comment type="catalytic activity">
    <reaction evidence="2">
        <text>L-threonyl-[protein] + ATP = O-phospho-L-threonyl-[protein] + ADP + H(+)</text>
        <dbReference type="Rhea" id="RHEA:46608"/>
        <dbReference type="Rhea" id="RHEA-COMP:11060"/>
        <dbReference type="Rhea" id="RHEA-COMP:11605"/>
        <dbReference type="ChEBI" id="CHEBI:15378"/>
        <dbReference type="ChEBI" id="CHEBI:30013"/>
        <dbReference type="ChEBI" id="CHEBI:30616"/>
        <dbReference type="ChEBI" id="CHEBI:61977"/>
        <dbReference type="ChEBI" id="CHEBI:456216"/>
        <dbReference type="EC" id="2.7.11.1"/>
    </reaction>
</comment>
<dbReference type="GO" id="GO:0031032">
    <property type="term" value="P:actomyosin structure organization"/>
    <property type="evidence" value="ECO:0007669"/>
    <property type="project" value="TreeGrafter"/>
</dbReference>
<dbReference type="GO" id="GO:0005737">
    <property type="term" value="C:cytoplasm"/>
    <property type="evidence" value="ECO:0007669"/>
    <property type="project" value="TreeGrafter"/>
</dbReference>
<dbReference type="PANTHER" id="PTHR22988:SF71">
    <property type="entry name" value="CITRON RHO-INTERACTING KINASE"/>
    <property type="match status" value="1"/>
</dbReference>
<feature type="coiled-coil region" evidence="4">
    <location>
        <begin position="554"/>
        <end position="618"/>
    </location>
</feature>
<dbReference type="STRING" id="1423715.FD25_GL000555"/>
<accession>A0A0R1LPE2</accession>
<keyword evidence="1" id="KW-0597">Phosphoprotein</keyword>
<comment type="catalytic activity">
    <reaction evidence="3">
        <text>L-seryl-[protein] + ATP = O-phospho-L-seryl-[protein] + ADP + H(+)</text>
        <dbReference type="Rhea" id="RHEA:17989"/>
        <dbReference type="Rhea" id="RHEA-COMP:9863"/>
        <dbReference type="Rhea" id="RHEA-COMP:11604"/>
        <dbReference type="ChEBI" id="CHEBI:15378"/>
        <dbReference type="ChEBI" id="CHEBI:29999"/>
        <dbReference type="ChEBI" id="CHEBI:30616"/>
        <dbReference type="ChEBI" id="CHEBI:83421"/>
        <dbReference type="ChEBI" id="CHEBI:456216"/>
        <dbReference type="EC" id="2.7.11.1"/>
    </reaction>
</comment>
<name>A0A0R1LPE2_9LACO</name>
<dbReference type="GO" id="GO:0005856">
    <property type="term" value="C:cytoskeleton"/>
    <property type="evidence" value="ECO:0007669"/>
    <property type="project" value="TreeGrafter"/>
</dbReference>
<proteinExistence type="predicted"/>
<keyword evidence="6" id="KW-1185">Reference proteome</keyword>
<dbReference type="AlphaFoldDB" id="A0A0R1LPE2"/>
<dbReference type="GO" id="GO:0004674">
    <property type="term" value="F:protein serine/threonine kinase activity"/>
    <property type="evidence" value="ECO:0007669"/>
    <property type="project" value="UniProtKB-EC"/>
</dbReference>
<protein>
    <submittedName>
        <fullName evidence="5">Chromosome segregation ATPase</fullName>
    </submittedName>
</protein>
<keyword evidence="4" id="KW-0175">Coiled coil</keyword>
<dbReference type="InterPro" id="IPR050839">
    <property type="entry name" value="Rho-assoc_Ser/Thr_Kinase"/>
</dbReference>
<evidence type="ECO:0000313" key="5">
    <source>
        <dbReference type="EMBL" id="KRK94585.1"/>
    </source>
</evidence>
<dbReference type="SUPFAM" id="SSF52540">
    <property type="entry name" value="P-loop containing nucleoside triphosphate hydrolases"/>
    <property type="match status" value="2"/>
</dbReference>
<dbReference type="Pfam" id="PF13558">
    <property type="entry name" value="SbcC_Walker_B"/>
    <property type="match status" value="1"/>
</dbReference>
<evidence type="ECO:0000256" key="4">
    <source>
        <dbReference type="SAM" id="Coils"/>
    </source>
</evidence>
<comment type="caution">
    <text evidence="5">The sequence shown here is derived from an EMBL/GenBank/DDBJ whole genome shotgun (WGS) entry which is preliminary data.</text>
</comment>
<dbReference type="RefSeq" id="WP_057803655.1">
    <property type="nucleotide sequence ID" value="NZ_AZDV01000026.1"/>
</dbReference>
<reference evidence="5 6" key="1">
    <citation type="journal article" date="2015" name="Genome Announc.">
        <title>Expanding the biotechnology potential of lactobacilli through comparative genomics of 213 strains and associated genera.</title>
        <authorList>
            <person name="Sun Z."/>
            <person name="Harris H.M."/>
            <person name="McCann A."/>
            <person name="Guo C."/>
            <person name="Argimon S."/>
            <person name="Zhang W."/>
            <person name="Yang X."/>
            <person name="Jeffery I.B."/>
            <person name="Cooney J.C."/>
            <person name="Kagawa T.F."/>
            <person name="Liu W."/>
            <person name="Song Y."/>
            <person name="Salvetti E."/>
            <person name="Wrobel A."/>
            <person name="Rasinkangas P."/>
            <person name="Parkhill J."/>
            <person name="Rea M.C."/>
            <person name="O'Sullivan O."/>
            <person name="Ritari J."/>
            <person name="Douillard F.P."/>
            <person name="Paul Ross R."/>
            <person name="Yang R."/>
            <person name="Briner A.E."/>
            <person name="Felis G.E."/>
            <person name="de Vos W.M."/>
            <person name="Barrangou R."/>
            <person name="Klaenhammer T.R."/>
            <person name="Caufield P.W."/>
            <person name="Cui Y."/>
            <person name="Zhang H."/>
            <person name="O'Toole P.W."/>
        </authorList>
    </citation>
    <scope>NUCLEOTIDE SEQUENCE [LARGE SCALE GENOMIC DNA]</scope>
    <source>
        <strain evidence="5 6">DSM 19394</strain>
    </source>
</reference>
<dbReference type="EMBL" id="AZDV01000026">
    <property type="protein sequence ID" value="KRK94585.1"/>
    <property type="molecule type" value="Genomic_DNA"/>
</dbReference>
<dbReference type="PATRIC" id="fig|1423715.3.peg.581"/>
<dbReference type="Proteomes" id="UP000051955">
    <property type="component" value="Unassembled WGS sequence"/>
</dbReference>
<evidence type="ECO:0000256" key="3">
    <source>
        <dbReference type="ARBA" id="ARBA00048679"/>
    </source>
</evidence>
<dbReference type="PANTHER" id="PTHR22988">
    <property type="entry name" value="MYOTONIC DYSTROPHY S/T KINASE-RELATED"/>
    <property type="match status" value="1"/>
</dbReference>
<gene>
    <name evidence="5" type="ORF">FD25_GL000555</name>
</gene>
<dbReference type="InterPro" id="IPR027417">
    <property type="entry name" value="P-loop_NTPase"/>
</dbReference>
<organism evidence="5 6">
    <name type="scientific">Levilactobacillus acidifarinae DSM 19394 = JCM 15949</name>
    <dbReference type="NCBI Taxonomy" id="1423715"/>
    <lineage>
        <taxon>Bacteria</taxon>
        <taxon>Bacillati</taxon>
        <taxon>Bacillota</taxon>
        <taxon>Bacilli</taxon>
        <taxon>Lactobacillales</taxon>
        <taxon>Lactobacillaceae</taxon>
        <taxon>Levilactobacillus</taxon>
    </lineage>
</organism>
<evidence type="ECO:0000313" key="6">
    <source>
        <dbReference type="Proteomes" id="UP000051955"/>
    </source>
</evidence>
<evidence type="ECO:0000256" key="2">
    <source>
        <dbReference type="ARBA" id="ARBA00047899"/>
    </source>
</evidence>
<feature type="coiled-coil region" evidence="4">
    <location>
        <begin position="347"/>
        <end position="391"/>
    </location>
</feature>